<evidence type="ECO:0000259" key="7">
    <source>
        <dbReference type="PROSITE" id="PS50901"/>
    </source>
</evidence>
<proteinExistence type="inferred from homology"/>
<keyword evidence="3 5" id="KW-0067">ATP-binding</keyword>
<dbReference type="InterPro" id="IPR002543">
    <property type="entry name" value="FtsK_dom"/>
</dbReference>
<keyword evidence="2 5" id="KW-0547">Nucleotide-binding</keyword>
<evidence type="ECO:0000256" key="1">
    <source>
        <dbReference type="ARBA" id="ARBA00006474"/>
    </source>
</evidence>
<dbReference type="InterPro" id="IPR027417">
    <property type="entry name" value="P-loop_NTPase"/>
</dbReference>
<dbReference type="Pfam" id="PF01580">
    <property type="entry name" value="FtsK_SpoIIIE"/>
    <property type="match status" value="1"/>
</dbReference>
<feature type="binding site" evidence="5">
    <location>
        <begin position="1275"/>
        <end position="1282"/>
    </location>
    <ligand>
        <name>ATP</name>
        <dbReference type="ChEBI" id="CHEBI:30616"/>
    </ligand>
</feature>
<evidence type="ECO:0000256" key="3">
    <source>
        <dbReference type="ARBA" id="ARBA00022840"/>
    </source>
</evidence>
<dbReference type="SUPFAM" id="SSF52540">
    <property type="entry name" value="P-loop containing nucleoside triphosphate hydrolases"/>
    <property type="match status" value="1"/>
</dbReference>
<dbReference type="Proteomes" id="UP001499947">
    <property type="component" value="Unassembled WGS sequence"/>
</dbReference>
<organism evidence="8 9">
    <name type="scientific">Streptomyces yatensis</name>
    <dbReference type="NCBI Taxonomy" id="155177"/>
    <lineage>
        <taxon>Bacteria</taxon>
        <taxon>Bacillati</taxon>
        <taxon>Actinomycetota</taxon>
        <taxon>Actinomycetes</taxon>
        <taxon>Kitasatosporales</taxon>
        <taxon>Streptomycetaceae</taxon>
        <taxon>Streptomyces</taxon>
        <taxon>Streptomyces violaceusniger group</taxon>
    </lineage>
</organism>
<name>A0ABN2GUH4_9ACTN</name>
<keyword evidence="4" id="KW-0238">DNA-binding</keyword>
<evidence type="ECO:0000313" key="8">
    <source>
        <dbReference type="EMBL" id="GAA1677027.1"/>
    </source>
</evidence>
<dbReference type="PANTHER" id="PTHR22683">
    <property type="entry name" value="SPORULATION PROTEIN RELATED"/>
    <property type="match status" value="1"/>
</dbReference>
<dbReference type="InterPro" id="IPR041027">
    <property type="entry name" value="FtsK_alpha"/>
</dbReference>
<dbReference type="InterPro" id="IPR050206">
    <property type="entry name" value="FtsK/SpoIIIE/SftA"/>
</dbReference>
<evidence type="ECO:0000256" key="2">
    <source>
        <dbReference type="ARBA" id="ARBA00022741"/>
    </source>
</evidence>
<feature type="compositionally biased region" description="Polar residues" evidence="6">
    <location>
        <begin position="1113"/>
        <end position="1127"/>
    </location>
</feature>
<protein>
    <recommendedName>
        <fullName evidence="7">FtsK domain-containing protein</fullName>
    </recommendedName>
</protein>
<feature type="region of interest" description="Disordered" evidence="6">
    <location>
        <begin position="329"/>
        <end position="355"/>
    </location>
</feature>
<comment type="similarity">
    <text evidence="1">Belongs to the FtsK/SpoIIIE/SftA family.</text>
</comment>
<dbReference type="PROSITE" id="PS50901">
    <property type="entry name" value="FTSK"/>
    <property type="match status" value="1"/>
</dbReference>
<dbReference type="Gene3D" id="3.40.50.300">
    <property type="entry name" value="P-loop containing nucleotide triphosphate hydrolases"/>
    <property type="match status" value="1"/>
</dbReference>
<dbReference type="EMBL" id="BAAALR010000020">
    <property type="protein sequence ID" value="GAA1677027.1"/>
    <property type="molecule type" value="Genomic_DNA"/>
</dbReference>
<comment type="caution">
    <text evidence="8">The sequence shown here is derived from an EMBL/GenBank/DDBJ whole genome shotgun (WGS) entry which is preliminary data.</text>
</comment>
<dbReference type="Gene3D" id="3.30.980.40">
    <property type="match status" value="1"/>
</dbReference>
<evidence type="ECO:0000256" key="4">
    <source>
        <dbReference type="ARBA" id="ARBA00023125"/>
    </source>
</evidence>
<reference evidence="8 9" key="1">
    <citation type="journal article" date="2019" name="Int. J. Syst. Evol. Microbiol.">
        <title>The Global Catalogue of Microorganisms (GCM) 10K type strain sequencing project: providing services to taxonomists for standard genome sequencing and annotation.</title>
        <authorList>
            <consortium name="The Broad Institute Genomics Platform"/>
            <consortium name="The Broad Institute Genome Sequencing Center for Infectious Disease"/>
            <person name="Wu L."/>
            <person name="Ma J."/>
        </authorList>
    </citation>
    <scope>NUCLEOTIDE SEQUENCE [LARGE SCALE GENOMIC DNA]</scope>
    <source>
        <strain evidence="8 9">JCM 13244</strain>
    </source>
</reference>
<feature type="region of interest" description="Disordered" evidence="6">
    <location>
        <begin position="1096"/>
        <end position="1141"/>
    </location>
</feature>
<dbReference type="InterPro" id="IPR003593">
    <property type="entry name" value="AAA+_ATPase"/>
</dbReference>
<sequence>MNRAEGSAMDAQDVLTEAICVTVRGKFETGFGYLRLPYLSPGMPLERIISRLSEEVAGLNVANFASTRIERDNVTDRVTVAIRWRNEGRRPILVVGDLHRNRAHGLMNVPQVTADEVRRAAFATLGAEHTQGVSDNVVPLLAALQERNVPLDYVADYCAALNPLKPGSGDLSRKFLWRLGLLPDHRTAQSIDSNRLQLNEQTVDSVRMADPGTLQRFIANSTAEYAKLREFGRSGRRELLAGLNLDDVMDAMRVAAIRSRTRFRDDTSGPDDRVDILELVDSGEVSEADLLEAVRDHDGGNQLDLNSGGVTWDAPSLEQVLNDPSLVSAEPGTSVQAAGESNTLFDSPDDEQQADEDSLATFYGSMAGGTTSKFGTATQWQSLGDLRQELEDLADDAPVAGRLALNAFDRLADSRMALAHFAPSIATEGLRLFVSSQTLRSQGDELVSSWEDLWSALRQMRQEIPNEQATFVKRLADSLTLVDVVAERDSEGTRARLLPLHPVVLEPRVRAATMLREMQSGGELDSEFIDTVSANIDPAAPSLGIVIGKDPEALAFSGISETGEPVYGKRRLASGTPETTYAVQQVIDRFLVAYPFAQLSLCVALIRPTPTVVRRLFERLQDPKFCSATRIVLRVFSRENATEIRNLVAATAAEHDDRSRVDVQIFETDPDVTALQEGGAPHVSFLFDVSDSGTAGFGSLLQSEQQGSVVTEWTFVTHKRTTVIKPAASGRLAALLNKQSELSSADPAELDRSPLLSPGETTHLSELGQATSWLVLVESTSALAAPETIEPPESVDEQLSESEYDGRLHLLGRVGTGSHTAYVYCRDLTLLVDPPLRMMQGNSWLDPEPNSLMTFLTNTVRRALPEGLLGFFGTKGPLSDDAILGRIGVAAVLAELQEDEGSLVMSLDTDAARKWLQRRRSNRRADLLQIKWTENGPCVKVIEVKSTRDALDGGSIPQHVHEASDQVLEMMDVLRGVFAQSSGDLFAASRREILKRQVFLEALQQWEETRVQDWPEYRKRLRSLNDLFKLDPSSAPVHLDGEVVVVGIDAPQTNLPDRIGEADLPLKVLGGDWLRRALRHGRDQVAVPSYLGELISSLGGEPPQDAMTATAVEPQTSKTPTTDVEQDTQTRSESEKVAERWDDEAQRAGLAQQVVNALRARNVPLRSLNEKDIVTGPSVLRVPFELEPGARLSMLANQEMDIARDLGVSGIRVDNLPGRARFAVLEIPRQHRSIADVSELEAPAGHAISVALGTDYEFNPFWVPLHELPHLLIAGTTGSGKSTLLRSVLWQLTRMYSVNALDLVLLDAKGMGDFRDLARAPQIRQSGDYHLGADGALDLLGDIVERRVPERIEAFNRYAEAAMYRPDPKNITDVVSLCEDAAARGVDAPLRPLVVVIDEFSEIALSSSDRRRFETLVTRFVQRARAVGGHLITATQRPSVEIVPGVMKANFARLSLMVRSATDSRVILDASGAERLLPMGDMLFASPHQGLVRLQGFSAQGPYLPVSGGTAV</sequence>
<dbReference type="Pfam" id="PF17854">
    <property type="entry name" value="FtsK_alpha"/>
    <property type="match status" value="1"/>
</dbReference>
<evidence type="ECO:0000256" key="6">
    <source>
        <dbReference type="SAM" id="MobiDB-lite"/>
    </source>
</evidence>
<gene>
    <name evidence="8" type="ORF">GCM10009680_15660</name>
</gene>
<evidence type="ECO:0000313" key="9">
    <source>
        <dbReference type="Proteomes" id="UP001499947"/>
    </source>
</evidence>
<keyword evidence="9" id="KW-1185">Reference proteome</keyword>
<dbReference type="PANTHER" id="PTHR22683:SF41">
    <property type="entry name" value="DNA TRANSLOCASE FTSK"/>
    <property type="match status" value="1"/>
</dbReference>
<evidence type="ECO:0000256" key="5">
    <source>
        <dbReference type="PROSITE-ProRule" id="PRU00289"/>
    </source>
</evidence>
<feature type="compositionally biased region" description="Basic and acidic residues" evidence="6">
    <location>
        <begin position="1128"/>
        <end position="1141"/>
    </location>
</feature>
<dbReference type="SMART" id="SM00382">
    <property type="entry name" value="AAA"/>
    <property type="match status" value="1"/>
</dbReference>
<feature type="compositionally biased region" description="Polar residues" evidence="6">
    <location>
        <begin position="331"/>
        <end position="345"/>
    </location>
</feature>
<feature type="domain" description="FtsK" evidence="7">
    <location>
        <begin position="1258"/>
        <end position="1465"/>
    </location>
</feature>
<accession>A0ABN2GUH4</accession>